<evidence type="ECO:0000313" key="2">
    <source>
        <dbReference type="EMBL" id="RTR18836.1"/>
    </source>
</evidence>
<dbReference type="AlphaFoldDB" id="A0A3S0HWI3"/>
<gene>
    <name evidence="2" type="ORF">EJ104_13580</name>
</gene>
<proteinExistence type="predicted"/>
<feature type="region of interest" description="Disordered" evidence="1">
    <location>
        <begin position="1"/>
        <end position="53"/>
    </location>
</feature>
<name>A0A3S0HWI3_9DEIO</name>
<evidence type="ECO:0000313" key="3">
    <source>
        <dbReference type="Proteomes" id="UP000277766"/>
    </source>
</evidence>
<comment type="caution">
    <text evidence="2">The sequence shown here is derived from an EMBL/GenBank/DDBJ whole genome shotgun (WGS) entry which is preliminary data.</text>
</comment>
<dbReference type="EMBL" id="RXPE01000063">
    <property type="protein sequence ID" value="RTR18836.1"/>
    <property type="molecule type" value="Genomic_DNA"/>
</dbReference>
<evidence type="ECO:0000256" key="1">
    <source>
        <dbReference type="SAM" id="MobiDB-lite"/>
    </source>
</evidence>
<dbReference type="RefSeq" id="WP_126353666.1">
    <property type="nucleotide sequence ID" value="NZ_CP086383.1"/>
</dbReference>
<sequence length="100" mass="11327">MAITRKPQRQVPVVETTEQPDEQAALEVIQRGGSVQGDQQQSPAQEAELTDPLKNVQLRLYQSTLDEIDTLRKEQAKGRRPASRHAWIIAAIEEKLGRER</sequence>
<organism evidence="2 3">
    <name type="scientific">Deinococcus radiophilus</name>
    <dbReference type="NCBI Taxonomy" id="32062"/>
    <lineage>
        <taxon>Bacteria</taxon>
        <taxon>Thermotogati</taxon>
        <taxon>Deinococcota</taxon>
        <taxon>Deinococci</taxon>
        <taxon>Deinococcales</taxon>
        <taxon>Deinococcaceae</taxon>
        <taxon>Deinococcus</taxon>
    </lineage>
</organism>
<protein>
    <submittedName>
        <fullName evidence="2">Uncharacterized protein</fullName>
    </submittedName>
</protein>
<reference evidence="2 3" key="1">
    <citation type="submission" date="2018-12" db="EMBL/GenBank/DDBJ databases">
        <title>Deinococcus radiophilus ATCC 27603 genome sequencing and assembly.</title>
        <authorList>
            <person name="Maclea K.S."/>
            <person name="Maynard C.R."/>
        </authorList>
    </citation>
    <scope>NUCLEOTIDE SEQUENCE [LARGE SCALE GENOMIC DNA]</scope>
    <source>
        <strain evidence="2 3">ATCC 27603</strain>
    </source>
</reference>
<dbReference type="Proteomes" id="UP000277766">
    <property type="component" value="Unassembled WGS sequence"/>
</dbReference>
<accession>A0A3S0HWI3</accession>
<dbReference type="OrthoDB" id="73640at2"/>
<keyword evidence="3" id="KW-1185">Reference proteome</keyword>